<evidence type="ECO:0000256" key="1">
    <source>
        <dbReference type="SAM" id="SignalP"/>
    </source>
</evidence>
<accession>A0A4U5MEM0</accession>
<protein>
    <submittedName>
        <fullName evidence="2">Uncharacterized protein</fullName>
    </submittedName>
</protein>
<dbReference type="Proteomes" id="UP000298663">
    <property type="component" value="Unassembled WGS sequence"/>
</dbReference>
<reference evidence="2 3" key="2">
    <citation type="journal article" date="2019" name="G3 (Bethesda)">
        <title>Hybrid Assembly of the Genome of the Entomopathogenic Nematode Steinernema carpocapsae Identifies the X-Chromosome.</title>
        <authorList>
            <person name="Serra L."/>
            <person name="Macchietto M."/>
            <person name="Macias-Munoz A."/>
            <person name="McGill C.J."/>
            <person name="Rodriguez I.M."/>
            <person name="Rodriguez B."/>
            <person name="Murad R."/>
            <person name="Mortazavi A."/>
        </authorList>
    </citation>
    <scope>NUCLEOTIDE SEQUENCE [LARGE SCALE GENOMIC DNA]</scope>
    <source>
        <strain evidence="2 3">ALL</strain>
    </source>
</reference>
<feature type="signal peptide" evidence="1">
    <location>
        <begin position="1"/>
        <end position="20"/>
    </location>
</feature>
<feature type="chain" id="PRO_5020423180" evidence="1">
    <location>
        <begin position="21"/>
        <end position="83"/>
    </location>
</feature>
<reference evidence="2 3" key="1">
    <citation type="journal article" date="2015" name="Genome Biol.">
        <title>Comparative genomics of Steinernema reveals deeply conserved gene regulatory networks.</title>
        <authorList>
            <person name="Dillman A.R."/>
            <person name="Macchietto M."/>
            <person name="Porter C.F."/>
            <person name="Rogers A."/>
            <person name="Williams B."/>
            <person name="Antoshechkin I."/>
            <person name="Lee M.M."/>
            <person name="Goodwin Z."/>
            <person name="Lu X."/>
            <person name="Lewis E.E."/>
            <person name="Goodrich-Blair H."/>
            <person name="Stock S.P."/>
            <person name="Adams B.J."/>
            <person name="Sternberg P.W."/>
            <person name="Mortazavi A."/>
        </authorList>
    </citation>
    <scope>NUCLEOTIDE SEQUENCE [LARGE SCALE GENOMIC DNA]</scope>
    <source>
        <strain evidence="2 3">ALL</strain>
    </source>
</reference>
<dbReference type="EMBL" id="AZBU02000008">
    <property type="protein sequence ID" value="TKR67636.1"/>
    <property type="molecule type" value="Genomic_DNA"/>
</dbReference>
<evidence type="ECO:0000313" key="3">
    <source>
        <dbReference type="Proteomes" id="UP000298663"/>
    </source>
</evidence>
<dbReference type="InterPro" id="IPR009924">
    <property type="entry name" value="DUF1459"/>
</dbReference>
<keyword evidence="1" id="KW-0732">Signal</keyword>
<evidence type="ECO:0000313" key="2">
    <source>
        <dbReference type="EMBL" id="TKR67636.1"/>
    </source>
</evidence>
<proteinExistence type="predicted"/>
<sequence length="83" mass="9192">MDSRFAVLFLAFFVASTVFGQLVYETSAVVPAAAYNAYPHGYYNYPYFSYPYLGSPYVYAIGSNKGPSRPSRPSAMPKLANDQ</sequence>
<dbReference type="Pfam" id="PF07312">
    <property type="entry name" value="DUF1459"/>
    <property type="match status" value="1"/>
</dbReference>
<comment type="caution">
    <text evidence="2">The sequence shown here is derived from an EMBL/GenBank/DDBJ whole genome shotgun (WGS) entry which is preliminary data.</text>
</comment>
<gene>
    <name evidence="2" type="ORF">L596_023756</name>
</gene>
<name>A0A4U5MEM0_STECR</name>
<keyword evidence="3" id="KW-1185">Reference proteome</keyword>
<organism evidence="2 3">
    <name type="scientific">Steinernema carpocapsae</name>
    <name type="common">Entomopathogenic nematode</name>
    <dbReference type="NCBI Taxonomy" id="34508"/>
    <lineage>
        <taxon>Eukaryota</taxon>
        <taxon>Metazoa</taxon>
        <taxon>Ecdysozoa</taxon>
        <taxon>Nematoda</taxon>
        <taxon>Chromadorea</taxon>
        <taxon>Rhabditida</taxon>
        <taxon>Tylenchina</taxon>
        <taxon>Panagrolaimomorpha</taxon>
        <taxon>Strongyloidoidea</taxon>
        <taxon>Steinernematidae</taxon>
        <taxon>Steinernema</taxon>
    </lineage>
</organism>
<dbReference type="AlphaFoldDB" id="A0A4U5MEM0"/>